<feature type="transmembrane region" description="Helical" evidence="19">
    <location>
        <begin position="200"/>
        <end position="220"/>
    </location>
</feature>
<dbReference type="GO" id="GO:0005886">
    <property type="term" value="C:plasma membrane"/>
    <property type="evidence" value="ECO:0007669"/>
    <property type="project" value="UniProtKB-SubCell"/>
</dbReference>
<evidence type="ECO:0000256" key="2">
    <source>
        <dbReference type="ARBA" id="ARBA00004651"/>
    </source>
</evidence>
<dbReference type="GO" id="GO:0016024">
    <property type="term" value="P:CDP-diacylglycerol biosynthetic process"/>
    <property type="evidence" value="ECO:0007669"/>
    <property type="project" value="UniProtKB-UniPathway"/>
</dbReference>
<evidence type="ECO:0000256" key="8">
    <source>
        <dbReference type="ARBA" id="ARBA00022475"/>
    </source>
</evidence>
<evidence type="ECO:0000256" key="15">
    <source>
        <dbReference type="ARBA" id="ARBA00023136"/>
    </source>
</evidence>
<keyword evidence="11 18" id="KW-0812">Transmembrane</keyword>
<evidence type="ECO:0000256" key="1">
    <source>
        <dbReference type="ARBA" id="ARBA00001698"/>
    </source>
</evidence>
<keyword evidence="12 18" id="KW-0548">Nucleotidyltransferase</keyword>
<evidence type="ECO:0000256" key="16">
    <source>
        <dbReference type="ARBA" id="ARBA00023209"/>
    </source>
</evidence>
<dbReference type="PANTHER" id="PTHR46382">
    <property type="entry name" value="PHOSPHATIDATE CYTIDYLYLTRANSFERASE"/>
    <property type="match status" value="1"/>
</dbReference>
<evidence type="ECO:0000256" key="12">
    <source>
        <dbReference type="ARBA" id="ARBA00022695"/>
    </source>
</evidence>
<dbReference type="InterPro" id="IPR000374">
    <property type="entry name" value="PC_trans"/>
</dbReference>
<evidence type="ECO:0000256" key="9">
    <source>
        <dbReference type="ARBA" id="ARBA00022516"/>
    </source>
</evidence>
<protein>
    <recommendedName>
        <fullName evidence="7 18">Phosphatidate cytidylyltransferase</fullName>
        <ecNumber evidence="6 18">2.7.7.41</ecNumber>
    </recommendedName>
</protein>
<name>A0A345PGI2_9BACI</name>
<evidence type="ECO:0000256" key="3">
    <source>
        <dbReference type="ARBA" id="ARBA00005119"/>
    </source>
</evidence>
<feature type="transmembrane region" description="Helical" evidence="19">
    <location>
        <begin position="176"/>
        <end position="194"/>
    </location>
</feature>
<evidence type="ECO:0000256" key="19">
    <source>
        <dbReference type="SAM" id="Phobius"/>
    </source>
</evidence>
<evidence type="ECO:0000256" key="5">
    <source>
        <dbReference type="ARBA" id="ARBA00010185"/>
    </source>
</evidence>
<evidence type="ECO:0000256" key="10">
    <source>
        <dbReference type="ARBA" id="ARBA00022679"/>
    </source>
</evidence>
<keyword evidence="9" id="KW-0444">Lipid biosynthesis</keyword>
<keyword evidence="8" id="KW-1003">Cell membrane</keyword>
<feature type="transmembrane region" description="Helical" evidence="19">
    <location>
        <begin position="137"/>
        <end position="155"/>
    </location>
</feature>
<keyword evidence="15 19" id="KW-0472">Membrane</keyword>
<dbReference type="RefSeq" id="WP_114916405.1">
    <property type="nucleotide sequence ID" value="NZ_CP024848.1"/>
</dbReference>
<evidence type="ECO:0000256" key="11">
    <source>
        <dbReference type="ARBA" id="ARBA00022692"/>
    </source>
</evidence>
<dbReference type="EMBL" id="CP024848">
    <property type="protein sequence ID" value="AXI09112.1"/>
    <property type="molecule type" value="Genomic_DNA"/>
</dbReference>
<dbReference type="OrthoDB" id="9799199at2"/>
<evidence type="ECO:0000256" key="6">
    <source>
        <dbReference type="ARBA" id="ARBA00012487"/>
    </source>
</evidence>
<keyword evidence="16" id="KW-0594">Phospholipid biosynthesis</keyword>
<evidence type="ECO:0000256" key="13">
    <source>
        <dbReference type="ARBA" id="ARBA00022989"/>
    </source>
</evidence>
<reference evidence="21" key="1">
    <citation type="submission" date="2017-11" db="EMBL/GenBank/DDBJ databases">
        <authorList>
            <person name="Zhu W."/>
        </authorList>
    </citation>
    <scope>NUCLEOTIDE SEQUENCE [LARGE SCALE GENOMIC DNA]</scope>
    <source>
        <strain evidence="21">160</strain>
    </source>
</reference>
<comment type="subcellular location">
    <subcellularLocation>
        <location evidence="2">Cell membrane</location>
        <topology evidence="2">Multi-pass membrane protein</topology>
    </subcellularLocation>
</comment>
<feature type="transmembrane region" description="Helical" evidence="19">
    <location>
        <begin position="51"/>
        <end position="67"/>
    </location>
</feature>
<comment type="similarity">
    <text evidence="5 18">Belongs to the CDS family.</text>
</comment>
<dbReference type="GO" id="GO:0004605">
    <property type="term" value="F:phosphatidate cytidylyltransferase activity"/>
    <property type="evidence" value="ECO:0007669"/>
    <property type="project" value="UniProtKB-EC"/>
</dbReference>
<dbReference type="EC" id="2.7.7.41" evidence="6 18"/>
<feature type="transmembrane region" description="Helical" evidence="19">
    <location>
        <begin position="109"/>
        <end position="125"/>
    </location>
</feature>
<evidence type="ECO:0000256" key="18">
    <source>
        <dbReference type="RuleBase" id="RU003938"/>
    </source>
</evidence>
<comment type="pathway">
    <text evidence="4">Lipid metabolism.</text>
</comment>
<keyword evidence="21" id="KW-1185">Reference proteome</keyword>
<dbReference type="AlphaFoldDB" id="A0A345PGI2"/>
<proteinExistence type="inferred from homology"/>
<dbReference type="PROSITE" id="PS01315">
    <property type="entry name" value="CDS"/>
    <property type="match status" value="1"/>
</dbReference>
<comment type="pathway">
    <text evidence="3 18">Phospholipid metabolism; CDP-diacylglycerol biosynthesis; CDP-diacylglycerol from sn-glycerol 3-phosphate: step 3/3.</text>
</comment>
<evidence type="ECO:0000256" key="17">
    <source>
        <dbReference type="ARBA" id="ARBA00023264"/>
    </source>
</evidence>
<dbReference type="KEGG" id="ocn:CUC15_09325"/>
<evidence type="ECO:0000313" key="21">
    <source>
        <dbReference type="Proteomes" id="UP000253908"/>
    </source>
</evidence>
<gene>
    <name evidence="20" type="ORF">CUC15_09325</name>
</gene>
<keyword evidence="10 18" id="KW-0808">Transferase</keyword>
<sequence>MKQRTITALLALIVFVPIVIIGGWPFKILVAALATVSLFELIRMRKNSGYFISYILAVLLLWVILLYNQTGILSLLVLSELEMITIIILLLLSYIVLVKNKFTFDDAGFILLATFYVGLGFYYLMETRDGVNGLSNIFFAFFIIWSTDTGAYLFGRAFGKRKLWPTISPNKTVEGAIGGVVLACVIAIIFHLIHPFPHSLLIVIGVTILASIFGQIGDLVESALKRNYGVKDSGKILPGHGGILDRFDSLLFVLPLLHIIQFL</sequence>
<evidence type="ECO:0000256" key="7">
    <source>
        <dbReference type="ARBA" id="ARBA00019373"/>
    </source>
</evidence>
<feature type="transmembrane region" description="Helical" evidence="19">
    <location>
        <begin position="6"/>
        <end position="39"/>
    </location>
</feature>
<dbReference type="PANTHER" id="PTHR46382:SF1">
    <property type="entry name" value="PHOSPHATIDATE CYTIDYLYLTRANSFERASE"/>
    <property type="match status" value="1"/>
</dbReference>
<keyword evidence="14" id="KW-0443">Lipid metabolism</keyword>
<keyword evidence="13 19" id="KW-1133">Transmembrane helix</keyword>
<evidence type="ECO:0000313" key="20">
    <source>
        <dbReference type="EMBL" id="AXI09112.1"/>
    </source>
</evidence>
<feature type="transmembrane region" description="Helical" evidence="19">
    <location>
        <begin position="73"/>
        <end position="97"/>
    </location>
</feature>
<organism evidence="20 21">
    <name type="scientific">Oceanobacillus zhaokaii</name>
    <dbReference type="NCBI Taxonomy" id="2052660"/>
    <lineage>
        <taxon>Bacteria</taxon>
        <taxon>Bacillati</taxon>
        <taxon>Bacillota</taxon>
        <taxon>Bacilli</taxon>
        <taxon>Bacillales</taxon>
        <taxon>Bacillaceae</taxon>
        <taxon>Oceanobacillus</taxon>
    </lineage>
</organism>
<evidence type="ECO:0000256" key="4">
    <source>
        <dbReference type="ARBA" id="ARBA00005189"/>
    </source>
</evidence>
<comment type="catalytic activity">
    <reaction evidence="1 18">
        <text>a 1,2-diacyl-sn-glycero-3-phosphate + CTP + H(+) = a CDP-1,2-diacyl-sn-glycerol + diphosphate</text>
        <dbReference type="Rhea" id="RHEA:16229"/>
        <dbReference type="ChEBI" id="CHEBI:15378"/>
        <dbReference type="ChEBI" id="CHEBI:33019"/>
        <dbReference type="ChEBI" id="CHEBI:37563"/>
        <dbReference type="ChEBI" id="CHEBI:58332"/>
        <dbReference type="ChEBI" id="CHEBI:58608"/>
        <dbReference type="EC" id="2.7.7.41"/>
    </reaction>
</comment>
<dbReference type="Proteomes" id="UP000253908">
    <property type="component" value="Chromosome"/>
</dbReference>
<evidence type="ECO:0000256" key="14">
    <source>
        <dbReference type="ARBA" id="ARBA00023098"/>
    </source>
</evidence>
<keyword evidence="17" id="KW-1208">Phospholipid metabolism</keyword>
<accession>A0A345PGI2</accession>
<dbReference type="UniPathway" id="UPA00557">
    <property type="reaction ID" value="UER00614"/>
</dbReference>
<dbReference type="Pfam" id="PF01148">
    <property type="entry name" value="CTP_transf_1"/>
    <property type="match status" value="1"/>
</dbReference>